<reference evidence="2 3" key="1">
    <citation type="journal article" date="2016" name="Front. Microbiol.">
        <title>Genome and transcriptome sequences reveal the specific parasitism of the nematophagous Purpureocillium lilacinum 36-1.</title>
        <authorList>
            <person name="Xie J."/>
            <person name="Li S."/>
            <person name="Mo C."/>
            <person name="Xiao X."/>
            <person name="Peng D."/>
            <person name="Wang G."/>
            <person name="Xiao Y."/>
        </authorList>
    </citation>
    <scope>NUCLEOTIDE SEQUENCE [LARGE SCALE GENOMIC DNA]</scope>
    <source>
        <strain evidence="2 3">36-1</strain>
    </source>
</reference>
<feature type="compositionally biased region" description="Basic and acidic residues" evidence="1">
    <location>
        <begin position="711"/>
        <end position="735"/>
    </location>
</feature>
<sequence>MDARCHEERRGPRNPGIVNGLTVEQALKFPGPGKRRRRMLTQRYTIRTAKERKIRLPLLGMSCHPGMAAIASERLDDIREWDDEAGCRVATAECGGTEGVLPARSQPKPFGAMSSHLPVASVPASDLHCAALQAGTGGKRGDVAGTCMGGPARRVMMVAQSTWDGGAGGLTWAGWAGLGWAGTGASDRQRPLQARRGIPGAVSWACERMDWQGPSMPCGAVDGCVERGRQDPNLAFNLRKASSKLTEAGRSSSAVNPGRGTLQRSSSNCPPLPSGSITRALGPSRPAPLWARPTLGTADGCKCDEDSICVLKTQLTRALARKGNRRKAGGVFLLQHARRDALSVANDAQQDVRRPLHPPPAPAPLDGLEGWSRMEPAPQGLPPMRPPPAWDARQLAAAGWASSQGRGVLEQKAMEAPLWANLSFGFLAHREWRREAWEVASEQMCPRSPRRFQDRTRRGEVWSGLIWSGSASSRFPFPPGRWSAPSRFDVGRGEQQLELRGAAAHQMPRRQNQLDGNLGRRVATTAMQAEASKYQASQAQLHLPDIACNAHACRPSPGGRNHMLAHTHSSPYQLLPAARPPSGAHPQPDAPSTSILHHHHRDWTPAPAGLMDCAAAKKDGWDQPGASRRGARTVVEGVRCVLIIHSPSFVVFSTSPPCRSSCSSILPIARPLPPFVVASRASSPTPRLPPFFLLPAPPPASARSPSPATDPPDRPTDRDRRRVQAPPDDWRRQIDRTPSLRKPRPRADGTAPRHLSQDRTFGSQPASVFVPWPALSAFSFSTTPKGDCDHCASTLRRFPIARDRTPTNDAQNGLRRPQSAAPFL</sequence>
<feature type="region of interest" description="Disordered" evidence="1">
    <location>
        <begin position="573"/>
        <end position="600"/>
    </location>
</feature>
<feature type="region of interest" description="Disordered" evidence="1">
    <location>
        <begin position="802"/>
        <end position="824"/>
    </location>
</feature>
<feature type="compositionally biased region" description="Polar residues" evidence="1">
    <location>
        <begin position="246"/>
        <end position="255"/>
    </location>
</feature>
<name>A0A2U3DX36_PURLI</name>
<comment type="caution">
    <text evidence="2">The sequence shown here is derived from an EMBL/GenBank/DDBJ whole genome shotgun (WGS) entry which is preliminary data.</text>
</comment>
<dbReference type="EMBL" id="LCWV01000022">
    <property type="protein sequence ID" value="PWI66796.1"/>
    <property type="molecule type" value="Genomic_DNA"/>
</dbReference>
<dbReference type="Proteomes" id="UP000245956">
    <property type="component" value="Unassembled WGS sequence"/>
</dbReference>
<evidence type="ECO:0000256" key="1">
    <source>
        <dbReference type="SAM" id="MobiDB-lite"/>
    </source>
</evidence>
<feature type="region of interest" description="Disordered" evidence="1">
    <location>
        <begin position="688"/>
        <end position="764"/>
    </location>
</feature>
<gene>
    <name evidence="2" type="ORF">PCL_04640</name>
</gene>
<evidence type="ECO:0000313" key="3">
    <source>
        <dbReference type="Proteomes" id="UP000245956"/>
    </source>
</evidence>
<accession>A0A2U3DX36</accession>
<proteinExistence type="predicted"/>
<dbReference type="AlphaFoldDB" id="A0A2U3DX36"/>
<feature type="region of interest" description="Disordered" evidence="1">
    <location>
        <begin position="246"/>
        <end position="288"/>
    </location>
</feature>
<evidence type="ECO:0000313" key="2">
    <source>
        <dbReference type="EMBL" id="PWI66796.1"/>
    </source>
</evidence>
<protein>
    <submittedName>
        <fullName evidence="2">Uncharacterized protein</fullName>
    </submittedName>
</protein>
<organism evidence="2 3">
    <name type="scientific">Purpureocillium lilacinum</name>
    <name type="common">Paecilomyces lilacinus</name>
    <dbReference type="NCBI Taxonomy" id="33203"/>
    <lineage>
        <taxon>Eukaryota</taxon>
        <taxon>Fungi</taxon>
        <taxon>Dikarya</taxon>
        <taxon>Ascomycota</taxon>
        <taxon>Pezizomycotina</taxon>
        <taxon>Sordariomycetes</taxon>
        <taxon>Hypocreomycetidae</taxon>
        <taxon>Hypocreales</taxon>
        <taxon>Ophiocordycipitaceae</taxon>
        <taxon>Purpureocillium</taxon>
    </lineage>
</organism>